<evidence type="ECO:0000313" key="2">
    <source>
        <dbReference type="EMBL" id="CAG8660684.1"/>
    </source>
</evidence>
<dbReference type="SUPFAM" id="SSF52540">
    <property type="entry name" value="P-loop containing nucleoside triphosphate hydrolases"/>
    <property type="match status" value="1"/>
</dbReference>
<dbReference type="InterPro" id="IPR027417">
    <property type="entry name" value="P-loop_NTPase"/>
</dbReference>
<keyword evidence="3" id="KW-1185">Reference proteome</keyword>
<dbReference type="Proteomes" id="UP000789901">
    <property type="component" value="Unassembled WGS sequence"/>
</dbReference>
<dbReference type="EMBL" id="CAJVQB010005397">
    <property type="protein sequence ID" value="CAG8660684.1"/>
    <property type="molecule type" value="Genomic_DNA"/>
</dbReference>
<protein>
    <submittedName>
        <fullName evidence="2">35358_t:CDS:1</fullName>
    </submittedName>
</protein>
<proteinExistence type="predicted"/>
<gene>
    <name evidence="2" type="ORF">GMARGA_LOCUS9864</name>
</gene>
<evidence type="ECO:0000256" key="1">
    <source>
        <dbReference type="SAM" id="MobiDB-lite"/>
    </source>
</evidence>
<reference evidence="2 3" key="1">
    <citation type="submission" date="2021-06" db="EMBL/GenBank/DDBJ databases">
        <authorList>
            <person name="Kallberg Y."/>
            <person name="Tangrot J."/>
            <person name="Rosling A."/>
        </authorList>
    </citation>
    <scope>NUCLEOTIDE SEQUENCE [LARGE SCALE GENOMIC DNA]</scope>
    <source>
        <strain evidence="2 3">120-4 pot B 10/14</strain>
    </source>
</reference>
<feature type="compositionally biased region" description="Basic residues" evidence="1">
    <location>
        <begin position="341"/>
        <end position="352"/>
    </location>
</feature>
<accession>A0ABN7URN1</accession>
<organism evidence="2 3">
    <name type="scientific">Gigaspora margarita</name>
    <dbReference type="NCBI Taxonomy" id="4874"/>
    <lineage>
        <taxon>Eukaryota</taxon>
        <taxon>Fungi</taxon>
        <taxon>Fungi incertae sedis</taxon>
        <taxon>Mucoromycota</taxon>
        <taxon>Glomeromycotina</taxon>
        <taxon>Glomeromycetes</taxon>
        <taxon>Diversisporales</taxon>
        <taxon>Gigasporaceae</taxon>
        <taxon>Gigaspora</taxon>
    </lineage>
</organism>
<evidence type="ECO:0000313" key="3">
    <source>
        <dbReference type="Proteomes" id="UP000789901"/>
    </source>
</evidence>
<sequence>MRVEEDNGSNDFINFRLRIGNGTEPAINEDMIRIPDQIVIYWQDNNESLQTLINSIYPNIHKNAYNSIYITNCAILTTRNDYVEHINKEIIKQFSGDSITYYSYDSGQIIPHVGLYLPEHVFTYGQLYVAFSRVKSAKNLKVLVKNGDVLGKQGTYTPQELPNKIKNTEDSIIEMMISDYAGHNYNFNVKVVFPFMHSRFAQLKNLIQPKESLIFVIGQMKIINNNLYINAKDISYITFVKPTHSKLLSIHQSITETSEETSQNFLKFPTTNNSVDKFYSNSSLSDPHPLKCTKNDKINEYTEELSDNDNTNTELDTKKSNNKTKPVRKHENLESKNNNTHGKKATRGRKKGKECVIQTTVHNTRKSCKNTVTINE</sequence>
<comment type="caution">
    <text evidence="2">The sequence shown here is derived from an EMBL/GenBank/DDBJ whole genome shotgun (WGS) entry which is preliminary data.</text>
</comment>
<name>A0ABN7URN1_GIGMA</name>
<dbReference type="PANTHER" id="PTHR10492">
    <property type="match status" value="1"/>
</dbReference>
<feature type="region of interest" description="Disordered" evidence="1">
    <location>
        <begin position="303"/>
        <end position="353"/>
    </location>
</feature>
<dbReference type="PANTHER" id="PTHR10492:SF94">
    <property type="entry name" value="ATP-DEPENDENT DNA HELICASE"/>
    <property type="match status" value="1"/>
</dbReference>